<sequence>AQHQIGRALDIMGVNDELSSVGVVCIGEDEKKVRECLMGIAEKVGDVTGISVLDDETDILSIMTMRDDQY</sequence>
<proteinExistence type="predicted"/>
<dbReference type="Gene3D" id="3.30.2380.10">
    <property type="entry name" value="CGI121/TPRKB"/>
    <property type="match status" value="1"/>
</dbReference>
<reference evidence="1" key="1">
    <citation type="journal article" date="2014" name="Front. Microbiol.">
        <title>High frequency of phylogenetically diverse reductive dehalogenase-homologous genes in deep subseafloor sedimentary metagenomes.</title>
        <authorList>
            <person name="Kawai M."/>
            <person name="Futagami T."/>
            <person name="Toyoda A."/>
            <person name="Takaki Y."/>
            <person name="Nishi S."/>
            <person name="Hori S."/>
            <person name="Arai W."/>
            <person name="Tsubouchi T."/>
            <person name="Morono Y."/>
            <person name="Uchiyama I."/>
            <person name="Ito T."/>
            <person name="Fujiyama A."/>
            <person name="Inagaki F."/>
            <person name="Takami H."/>
        </authorList>
    </citation>
    <scope>NUCLEOTIDE SEQUENCE</scope>
    <source>
        <strain evidence="1">Expedition CK06-06</strain>
    </source>
</reference>
<protein>
    <submittedName>
        <fullName evidence="1">Uncharacterized protein</fullName>
    </submittedName>
</protein>
<organism evidence="1">
    <name type="scientific">marine sediment metagenome</name>
    <dbReference type="NCBI Taxonomy" id="412755"/>
    <lineage>
        <taxon>unclassified sequences</taxon>
        <taxon>metagenomes</taxon>
        <taxon>ecological metagenomes</taxon>
    </lineage>
</organism>
<evidence type="ECO:0000313" key="1">
    <source>
        <dbReference type="EMBL" id="GAG82967.1"/>
    </source>
</evidence>
<dbReference type="EMBL" id="BART01013940">
    <property type="protein sequence ID" value="GAG82967.1"/>
    <property type="molecule type" value="Genomic_DNA"/>
</dbReference>
<name>X1BP82_9ZZZZ</name>
<dbReference type="AlphaFoldDB" id="X1BP82"/>
<accession>X1BP82</accession>
<feature type="non-terminal residue" evidence="1">
    <location>
        <position position="1"/>
    </location>
</feature>
<comment type="caution">
    <text evidence="1">The sequence shown here is derived from an EMBL/GenBank/DDBJ whole genome shotgun (WGS) entry which is preliminary data.</text>
</comment>
<gene>
    <name evidence="1" type="ORF">S01H4_28179</name>
</gene>
<dbReference type="InterPro" id="IPR036504">
    <property type="entry name" value="CGI121/TPRKB_sf"/>
</dbReference>